<feature type="non-terminal residue" evidence="8">
    <location>
        <position position="1"/>
    </location>
</feature>
<dbReference type="SUPFAM" id="SSF55785">
    <property type="entry name" value="PYP-like sensor domain (PAS domain)"/>
    <property type="match status" value="1"/>
</dbReference>
<dbReference type="AlphaFoldDB" id="X0XXH0"/>
<dbReference type="PROSITE" id="PS50112">
    <property type="entry name" value="PAS"/>
    <property type="match status" value="1"/>
</dbReference>
<keyword evidence="1" id="KW-0597">Phosphoprotein</keyword>
<sequence length="234" mass="25828">RSIFEGATDGFLLLDGQETIVEANAAACAMHGYRPEEIVGLPLRELVHPSRHRRVSDLGREVESRGGFEAESVHVRKDATSFPVEVRGTLLSYRGQLHTLVSVLDIAERVRAQQALLRAEKLRALAQMAGSIAHEFNNILVSIRGYADLALIGVPQDLAKVREDLQWIQSGVKDAAHAVRRLQHLYRRADDLSDLVPVQLDDLASEALAMTQPLWQDRLTAQGGNLAVNTRFAA</sequence>
<dbReference type="Gene3D" id="3.30.450.20">
    <property type="entry name" value="PAS domain"/>
    <property type="match status" value="1"/>
</dbReference>
<evidence type="ECO:0000256" key="4">
    <source>
        <dbReference type="ARBA" id="ARBA00022777"/>
    </source>
</evidence>
<evidence type="ECO:0000259" key="7">
    <source>
        <dbReference type="PROSITE" id="PS50112"/>
    </source>
</evidence>
<evidence type="ECO:0000256" key="1">
    <source>
        <dbReference type="ARBA" id="ARBA00022553"/>
    </source>
</evidence>
<keyword evidence="5" id="KW-0067">ATP-binding</keyword>
<evidence type="ECO:0000256" key="6">
    <source>
        <dbReference type="ARBA" id="ARBA00023012"/>
    </source>
</evidence>
<name>X0XXH0_9ZZZZ</name>
<evidence type="ECO:0000313" key="8">
    <source>
        <dbReference type="EMBL" id="GAG48030.1"/>
    </source>
</evidence>
<dbReference type="InterPro" id="IPR036097">
    <property type="entry name" value="HisK_dim/P_sf"/>
</dbReference>
<dbReference type="GO" id="GO:0000155">
    <property type="term" value="F:phosphorelay sensor kinase activity"/>
    <property type="evidence" value="ECO:0007669"/>
    <property type="project" value="InterPro"/>
</dbReference>
<dbReference type="GO" id="GO:0005524">
    <property type="term" value="F:ATP binding"/>
    <property type="evidence" value="ECO:0007669"/>
    <property type="project" value="UniProtKB-KW"/>
</dbReference>
<dbReference type="Gene3D" id="1.10.287.130">
    <property type="match status" value="1"/>
</dbReference>
<dbReference type="InterPro" id="IPR003661">
    <property type="entry name" value="HisK_dim/P_dom"/>
</dbReference>
<dbReference type="SMART" id="SM00388">
    <property type="entry name" value="HisKA"/>
    <property type="match status" value="1"/>
</dbReference>
<dbReference type="InterPro" id="IPR013767">
    <property type="entry name" value="PAS_fold"/>
</dbReference>
<dbReference type="SUPFAM" id="SSF47384">
    <property type="entry name" value="Homodimeric domain of signal transducing histidine kinase"/>
    <property type="match status" value="1"/>
</dbReference>
<dbReference type="GO" id="GO:0006355">
    <property type="term" value="P:regulation of DNA-templated transcription"/>
    <property type="evidence" value="ECO:0007669"/>
    <property type="project" value="InterPro"/>
</dbReference>
<dbReference type="InterPro" id="IPR035965">
    <property type="entry name" value="PAS-like_dom_sf"/>
</dbReference>
<proteinExistence type="predicted"/>
<gene>
    <name evidence="8" type="ORF">S01H1_76973</name>
</gene>
<dbReference type="PANTHER" id="PTHR43065">
    <property type="entry name" value="SENSOR HISTIDINE KINASE"/>
    <property type="match status" value="1"/>
</dbReference>
<keyword evidence="6" id="KW-0902">Two-component regulatory system</keyword>
<feature type="domain" description="PAS" evidence="7">
    <location>
        <begin position="1"/>
        <end position="66"/>
    </location>
</feature>
<evidence type="ECO:0000256" key="2">
    <source>
        <dbReference type="ARBA" id="ARBA00022679"/>
    </source>
</evidence>
<dbReference type="PANTHER" id="PTHR43065:SF46">
    <property type="entry name" value="C4-DICARBOXYLATE TRANSPORT SENSOR PROTEIN DCTB"/>
    <property type="match status" value="1"/>
</dbReference>
<organism evidence="8">
    <name type="scientific">marine sediment metagenome</name>
    <dbReference type="NCBI Taxonomy" id="412755"/>
    <lineage>
        <taxon>unclassified sequences</taxon>
        <taxon>metagenomes</taxon>
        <taxon>ecological metagenomes</taxon>
    </lineage>
</organism>
<dbReference type="Pfam" id="PF00989">
    <property type="entry name" value="PAS"/>
    <property type="match status" value="1"/>
</dbReference>
<protein>
    <recommendedName>
        <fullName evidence="7">PAS domain-containing protein</fullName>
    </recommendedName>
</protein>
<comment type="caution">
    <text evidence="8">The sequence shown here is derived from an EMBL/GenBank/DDBJ whole genome shotgun (WGS) entry which is preliminary data.</text>
</comment>
<dbReference type="EMBL" id="BARS01051712">
    <property type="protein sequence ID" value="GAG48030.1"/>
    <property type="molecule type" value="Genomic_DNA"/>
</dbReference>
<keyword evidence="2" id="KW-0808">Transferase</keyword>
<dbReference type="SMART" id="SM00091">
    <property type="entry name" value="PAS"/>
    <property type="match status" value="1"/>
</dbReference>
<dbReference type="CDD" id="cd00082">
    <property type="entry name" value="HisKA"/>
    <property type="match status" value="1"/>
</dbReference>
<dbReference type="CDD" id="cd00130">
    <property type="entry name" value="PAS"/>
    <property type="match status" value="1"/>
</dbReference>
<evidence type="ECO:0000256" key="5">
    <source>
        <dbReference type="ARBA" id="ARBA00022840"/>
    </source>
</evidence>
<evidence type="ECO:0000256" key="3">
    <source>
        <dbReference type="ARBA" id="ARBA00022741"/>
    </source>
</evidence>
<keyword evidence="3" id="KW-0547">Nucleotide-binding</keyword>
<feature type="non-terminal residue" evidence="8">
    <location>
        <position position="234"/>
    </location>
</feature>
<keyword evidence="4" id="KW-0418">Kinase</keyword>
<accession>X0XXH0</accession>
<reference evidence="8" key="1">
    <citation type="journal article" date="2014" name="Front. Microbiol.">
        <title>High frequency of phylogenetically diverse reductive dehalogenase-homologous genes in deep subseafloor sedimentary metagenomes.</title>
        <authorList>
            <person name="Kawai M."/>
            <person name="Futagami T."/>
            <person name="Toyoda A."/>
            <person name="Takaki Y."/>
            <person name="Nishi S."/>
            <person name="Hori S."/>
            <person name="Arai W."/>
            <person name="Tsubouchi T."/>
            <person name="Morono Y."/>
            <person name="Uchiyama I."/>
            <person name="Ito T."/>
            <person name="Fujiyama A."/>
            <person name="Inagaki F."/>
            <person name="Takami H."/>
        </authorList>
    </citation>
    <scope>NUCLEOTIDE SEQUENCE</scope>
    <source>
        <strain evidence="8">Expedition CK06-06</strain>
    </source>
</reference>
<dbReference type="InterPro" id="IPR000014">
    <property type="entry name" value="PAS"/>
</dbReference>
<dbReference type="NCBIfam" id="TIGR00229">
    <property type="entry name" value="sensory_box"/>
    <property type="match status" value="1"/>
</dbReference>